<keyword evidence="2" id="KW-0472">Membrane</keyword>
<feature type="compositionally biased region" description="Acidic residues" evidence="1">
    <location>
        <begin position="132"/>
        <end position="143"/>
    </location>
</feature>
<accession>A0A4Y8X2W4</accession>
<feature type="region of interest" description="Disordered" evidence="1">
    <location>
        <begin position="129"/>
        <end position="180"/>
    </location>
</feature>
<evidence type="ECO:0000256" key="1">
    <source>
        <dbReference type="SAM" id="MobiDB-lite"/>
    </source>
</evidence>
<evidence type="ECO:0000313" key="4">
    <source>
        <dbReference type="Proteomes" id="UP000560081"/>
    </source>
</evidence>
<dbReference type="EMBL" id="JACHMC010000001">
    <property type="protein sequence ID" value="MBB4881815.1"/>
    <property type="molecule type" value="Genomic_DNA"/>
</dbReference>
<feature type="transmembrane region" description="Helical" evidence="2">
    <location>
        <begin position="34"/>
        <end position="55"/>
    </location>
</feature>
<dbReference type="AlphaFoldDB" id="A0A4Y8X2W4"/>
<evidence type="ECO:0000256" key="2">
    <source>
        <dbReference type="SAM" id="Phobius"/>
    </source>
</evidence>
<keyword evidence="2" id="KW-1133">Transmembrane helix</keyword>
<reference evidence="3 4" key="1">
    <citation type="submission" date="2020-08" db="EMBL/GenBank/DDBJ databases">
        <title>Sequencing the genomes of 1000 actinobacteria strains.</title>
        <authorList>
            <person name="Klenk H.-P."/>
        </authorList>
    </citation>
    <scope>NUCLEOTIDE SEQUENCE [LARGE SCALE GENOMIC DNA]</scope>
    <source>
        <strain evidence="3 4">DSM 19079</strain>
    </source>
</reference>
<proteinExistence type="predicted"/>
<protein>
    <submittedName>
        <fullName evidence="3">Uncharacterized protein</fullName>
    </submittedName>
</protein>
<name>A0A4Y8X2W4_9MICC</name>
<keyword evidence="2" id="KW-0812">Transmembrane</keyword>
<keyword evidence="4" id="KW-1185">Reference proteome</keyword>
<evidence type="ECO:0000313" key="3">
    <source>
        <dbReference type="EMBL" id="MBB4881815.1"/>
    </source>
</evidence>
<sequence length="180" mass="17874">MTPARIASLAVVLVLTLVLTPLRADDGSFAGALVVALLGAVLLVAGAWFAPLARAEGTMGGTPRAPWRPEYEGPKTTQVVGGGLVALLVGLITGGAPFVGPLLGIVAAVAVGRFLHIPSAAEVEAVVGSQEQEQEQVNDDGDAASDTAPVPVVEAPGSGSTAEVHGSTAAPAADEADRTP</sequence>
<comment type="caution">
    <text evidence="3">The sequence shown here is derived from an EMBL/GenBank/DDBJ whole genome shotgun (WGS) entry which is preliminary data.</text>
</comment>
<organism evidence="3 4">
    <name type="scientific">Micrococcus flavus</name>
    <dbReference type="NCBI Taxonomy" id="384602"/>
    <lineage>
        <taxon>Bacteria</taxon>
        <taxon>Bacillati</taxon>
        <taxon>Actinomycetota</taxon>
        <taxon>Actinomycetes</taxon>
        <taxon>Micrococcales</taxon>
        <taxon>Micrococcaceae</taxon>
        <taxon>Micrococcus</taxon>
    </lineage>
</organism>
<gene>
    <name evidence="3" type="ORF">BJ976_000166</name>
</gene>
<dbReference type="RefSeq" id="WP_135029438.1">
    <property type="nucleotide sequence ID" value="NZ_BMLA01000003.1"/>
</dbReference>
<dbReference type="Proteomes" id="UP000560081">
    <property type="component" value="Unassembled WGS sequence"/>
</dbReference>